<evidence type="ECO:0000256" key="2">
    <source>
        <dbReference type="SAM" id="MobiDB-lite"/>
    </source>
</evidence>
<organism evidence="3 4">
    <name type="scientific">Brevundimonas denitrificans</name>
    <dbReference type="NCBI Taxonomy" id="1443434"/>
    <lineage>
        <taxon>Bacteria</taxon>
        <taxon>Pseudomonadati</taxon>
        <taxon>Pseudomonadota</taxon>
        <taxon>Alphaproteobacteria</taxon>
        <taxon>Caulobacterales</taxon>
        <taxon>Caulobacteraceae</taxon>
        <taxon>Brevundimonas</taxon>
    </lineage>
</organism>
<dbReference type="Pfam" id="PF01722">
    <property type="entry name" value="BolA"/>
    <property type="match status" value="1"/>
</dbReference>
<gene>
    <name evidence="3" type="ORF">GCM10007859_09880</name>
</gene>
<evidence type="ECO:0000256" key="1">
    <source>
        <dbReference type="RuleBase" id="RU003860"/>
    </source>
</evidence>
<keyword evidence="4" id="KW-1185">Reference proteome</keyword>
<sequence>MVTNKDTPMPEGPIATIIRKKLTAGLSPDRLEIEDDSARHAGHHHEGGMDGRPGGESHFNVTVVSAAFEGQGRVQRQRAVTALLRAELAGPVHALSIRALTPTEAETPAG</sequence>
<reference evidence="4" key="1">
    <citation type="journal article" date="2019" name="Int. J. Syst. Evol. Microbiol.">
        <title>The Global Catalogue of Microorganisms (GCM) 10K type strain sequencing project: providing services to taxonomists for standard genome sequencing and annotation.</title>
        <authorList>
            <consortium name="The Broad Institute Genomics Platform"/>
            <consortium name="The Broad Institute Genome Sequencing Center for Infectious Disease"/>
            <person name="Wu L."/>
            <person name="Ma J."/>
        </authorList>
    </citation>
    <scope>NUCLEOTIDE SEQUENCE [LARGE SCALE GENOMIC DNA]</scope>
    <source>
        <strain evidence="4">NBRC 110107</strain>
    </source>
</reference>
<dbReference type="Proteomes" id="UP001156921">
    <property type="component" value="Unassembled WGS sequence"/>
</dbReference>
<name>A0ABQ6BM71_9CAUL</name>
<dbReference type="EMBL" id="BSOY01000014">
    <property type="protein sequence ID" value="GLS00978.1"/>
    <property type="molecule type" value="Genomic_DNA"/>
</dbReference>
<dbReference type="InterPro" id="IPR036065">
    <property type="entry name" value="BolA-like_sf"/>
</dbReference>
<feature type="compositionally biased region" description="Basic and acidic residues" evidence="2">
    <location>
        <begin position="36"/>
        <end position="55"/>
    </location>
</feature>
<dbReference type="SUPFAM" id="SSF82657">
    <property type="entry name" value="BolA-like"/>
    <property type="match status" value="1"/>
</dbReference>
<comment type="similarity">
    <text evidence="1">Belongs to the BolA/IbaG family.</text>
</comment>
<dbReference type="PIRSF" id="PIRSF003113">
    <property type="entry name" value="BolA"/>
    <property type="match status" value="1"/>
</dbReference>
<dbReference type="PANTHER" id="PTHR46230:SF7">
    <property type="entry name" value="BOLA-LIKE PROTEIN 1"/>
    <property type="match status" value="1"/>
</dbReference>
<protein>
    <submittedName>
        <fullName evidence="3">BolA family transcriptional regulator</fullName>
    </submittedName>
</protein>
<evidence type="ECO:0000313" key="3">
    <source>
        <dbReference type="EMBL" id="GLS00978.1"/>
    </source>
</evidence>
<comment type="caution">
    <text evidence="3">The sequence shown here is derived from an EMBL/GenBank/DDBJ whole genome shotgun (WGS) entry which is preliminary data.</text>
</comment>
<proteinExistence type="inferred from homology"/>
<accession>A0ABQ6BM71</accession>
<feature type="region of interest" description="Disordered" evidence="2">
    <location>
        <begin position="36"/>
        <end position="58"/>
    </location>
</feature>
<dbReference type="PANTHER" id="PTHR46230">
    <property type="match status" value="1"/>
</dbReference>
<evidence type="ECO:0000313" key="4">
    <source>
        <dbReference type="Proteomes" id="UP001156921"/>
    </source>
</evidence>
<dbReference type="InterPro" id="IPR002634">
    <property type="entry name" value="BolA"/>
</dbReference>
<dbReference type="Gene3D" id="3.30.300.90">
    <property type="entry name" value="BolA-like"/>
    <property type="match status" value="1"/>
</dbReference>